<dbReference type="Pfam" id="PF00392">
    <property type="entry name" value="GntR"/>
    <property type="match status" value="1"/>
</dbReference>
<keyword evidence="7" id="KW-0808">Transferase</keyword>
<dbReference type="InterPro" id="IPR015421">
    <property type="entry name" value="PyrdxlP-dep_Trfase_major"/>
</dbReference>
<dbReference type="PRINTS" id="PR00035">
    <property type="entry name" value="HTHGNTR"/>
</dbReference>
<keyword evidence="8" id="KW-1185">Reference proteome</keyword>
<sequence>MSMVNSTLAHDLLVELDRTGATPLHRQIETVLRDGIRTGRLRHGASLPSSRRLATEIGVSRGVVVEAYNQLLAEGYLTSTPGSYTRVAAVPGQAAAATPPPQGAGPYIDFGYGRIDPASFPRAAWLRSLRRVLTDAPHSRLNYLDGYGLPELRTAVADYLNRVRGTSADPSQVLITSGYGQAAALVISVLAGRGARRIAVEDPSTDDIRLLAGLHGLDVVPLPVTGEGIEPAALERADADLVVLTPSHQWPLGGVLPARTRTEVVRWARARGALVLEDDYDAEYRYDRAPIGAMQGLAADVVLYAGSLSKILAPGLRLGWLVVPAHLAAAVAEAKLLADRGSPAIEQLALADFLVRGELDRHLRRMRPVYRRRRDVLLARLAESLPGFRPTGVAAGLHLVVWLPDGMGEDDVVAAAADHGVRVAGVGPYRLAGPGRQGLILGYGDLTEGRIAEGVEALAAAVRGLGGTYAEADDRGAA</sequence>
<keyword evidence="4" id="KW-0238">DNA-binding</keyword>
<name>A0ABR9MH70_9ACTN</name>
<dbReference type="SUPFAM" id="SSF53383">
    <property type="entry name" value="PLP-dependent transferases"/>
    <property type="match status" value="1"/>
</dbReference>
<dbReference type="GO" id="GO:0008483">
    <property type="term" value="F:transaminase activity"/>
    <property type="evidence" value="ECO:0007669"/>
    <property type="project" value="UniProtKB-KW"/>
</dbReference>
<dbReference type="Pfam" id="PF00155">
    <property type="entry name" value="Aminotran_1_2"/>
    <property type="match status" value="1"/>
</dbReference>
<keyword evidence="5" id="KW-0804">Transcription</keyword>
<comment type="caution">
    <text evidence="7">The sequence shown here is derived from an EMBL/GenBank/DDBJ whole genome shotgun (WGS) entry which is preliminary data.</text>
</comment>
<accession>A0ABR9MH70</accession>
<keyword evidence="3" id="KW-0805">Transcription regulation</keyword>
<proteinExistence type="inferred from homology"/>
<keyword evidence="2" id="KW-0663">Pyridoxal phosphate</keyword>
<dbReference type="PANTHER" id="PTHR46577:SF1">
    <property type="entry name" value="HTH-TYPE TRANSCRIPTIONAL REGULATORY PROTEIN GABR"/>
    <property type="match status" value="1"/>
</dbReference>
<evidence type="ECO:0000256" key="2">
    <source>
        <dbReference type="ARBA" id="ARBA00022898"/>
    </source>
</evidence>
<dbReference type="InterPro" id="IPR004839">
    <property type="entry name" value="Aminotransferase_I/II_large"/>
</dbReference>
<organism evidence="7 8">
    <name type="scientific">Nonomuraea angiospora</name>
    <dbReference type="NCBI Taxonomy" id="46172"/>
    <lineage>
        <taxon>Bacteria</taxon>
        <taxon>Bacillati</taxon>
        <taxon>Actinomycetota</taxon>
        <taxon>Actinomycetes</taxon>
        <taxon>Streptosporangiales</taxon>
        <taxon>Streptosporangiaceae</taxon>
        <taxon>Nonomuraea</taxon>
    </lineage>
</organism>
<evidence type="ECO:0000256" key="5">
    <source>
        <dbReference type="ARBA" id="ARBA00023163"/>
    </source>
</evidence>
<dbReference type="PANTHER" id="PTHR46577">
    <property type="entry name" value="HTH-TYPE TRANSCRIPTIONAL REGULATORY PROTEIN GABR"/>
    <property type="match status" value="1"/>
</dbReference>
<dbReference type="CDD" id="cd07377">
    <property type="entry name" value="WHTH_GntR"/>
    <property type="match status" value="1"/>
</dbReference>
<dbReference type="InterPro" id="IPR000524">
    <property type="entry name" value="Tscrpt_reg_HTH_GntR"/>
</dbReference>
<protein>
    <submittedName>
        <fullName evidence="7">GntR family transcriptional regulator/MocR family aminotransferase</fullName>
    </submittedName>
</protein>
<feature type="domain" description="HTH gntR-type" evidence="6">
    <location>
        <begin position="22"/>
        <end position="90"/>
    </location>
</feature>
<gene>
    <name evidence="7" type="ORF">H4W80_010367</name>
</gene>
<evidence type="ECO:0000256" key="3">
    <source>
        <dbReference type="ARBA" id="ARBA00023015"/>
    </source>
</evidence>
<dbReference type="InterPro" id="IPR036390">
    <property type="entry name" value="WH_DNA-bd_sf"/>
</dbReference>
<evidence type="ECO:0000259" key="6">
    <source>
        <dbReference type="PROSITE" id="PS50949"/>
    </source>
</evidence>
<keyword evidence="7" id="KW-0032">Aminotransferase</keyword>
<dbReference type="Proteomes" id="UP000633509">
    <property type="component" value="Unassembled WGS sequence"/>
</dbReference>
<dbReference type="InterPro" id="IPR036388">
    <property type="entry name" value="WH-like_DNA-bd_sf"/>
</dbReference>
<evidence type="ECO:0000313" key="7">
    <source>
        <dbReference type="EMBL" id="MBE1592109.1"/>
    </source>
</evidence>
<dbReference type="Gene3D" id="1.10.10.10">
    <property type="entry name" value="Winged helix-like DNA-binding domain superfamily/Winged helix DNA-binding domain"/>
    <property type="match status" value="1"/>
</dbReference>
<dbReference type="CDD" id="cd00609">
    <property type="entry name" value="AAT_like"/>
    <property type="match status" value="1"/>
</dbReference>
<evidence type="ECO:0000313" key="8">
    <source>
        <dbReference type="Proteomes" id="UP000633509"/>
    </source>
</evidence>
<reference evidence="7 8" key="1">
    <citation type="submission" date="2020-10" db="EMBL/GenBank/DDBJ databases">
        <title>Sequencing the genomes of 1000 actinobacteria strains.</title>
        <authorList>
            <person name="Klenk H.-P."/>
        </authorList>
    </citation>
    <scope>NUCLEOTIDE SEQUENCE [LARGE SCALE GENOMIC DNA]</scope>
    <source>
        <strain evidence="7 8">DSM 43173</strain>
    </source>
</reference>
<evidence type="ECO:0000256" key="4">
    <source>
        <dbReference type="ARBA" id="ARBA00023125"/>
    </source>
</evidence>
<evidence type="ECO:0000256" key="1">
    <source>
        <dbReference type="ARBA" id="ARBA00005384"/>
    </source>
</evidence>
<dbReference type="Gene3D" id="3.40.640.10">
    <property type="entry name" value="Type I PLP-dependent aspartate aminotransferase-like (Major domain)"/>
    <property type="match status" value="1"/>
</dbReference>
<dbReference type="InterPro" id="IPR051446">
    <property type="entry name" value="HTH_trans_reg/aminotransferase"/>
</dbReference>
<dbReference type="SUPFAM" id="SSF46785">
    <property type="entry name" value="Winged helix' DNA-binding domain"/>
    <property type="match status" value="1"/>
</dbReference>
<dbReference type="EMBL" id="JADBEK010000001">
    <property type="protein sequence ID" value="MBE1592109.1"/>
    <property type="molecule type" value="Genomic_DNA"/>
</dbReference>
<dbReference type="InterPro" id="IPR015424">
    <property type="entry name" value="PyrdxlP-dep_Trfase"/>
</dbReference>
<comment type="similarity">
    <text evidence="1">In the C-terminal section; belongs to the class-I pyridoxal-phosphate-dependent aminotransferase family.</text>
</comment>
<dbReference type="SMART" id="SM00345">
    <property type="entry name" value="HTH_GNTR"/>
    <property type="match status" value="1"/>
</dbReference>
<dbReference type="PROSITE" id="PS50949">
    <property type="entry name" value="HTH_GNTR"/>
    <property type="match status" value="1"/>
</dbReference>